<evidence type="ECO:0000313" key="2">
    <source>
        <dbReference type="EMBL" id="MDM8195706.1"/>
    </source>
</evidence>
<evidence type="ECO:0000259" key="1">
    <source>
        <dbReference type="Pfam" id="PF01370"/>
    </source>
</evidence>
<dbReference type="EMBL" id="JAUDCK010000013">
    <property type="protein sequence ID" value="MDM8195706.1"/>
    <property type="molecule type" value="Genomic_DNA"/>
</dbReference>
<dbReference type="PANTHER" id="PTHR43245">
    <property type="entry name" value="BIFUNCTIONAL POLYMYXIN RESISTANCE PROTEIN ARNA"/>
    <property type="match status" value="1"/>
</dbReference>
<dbReference type="PANTHER" id="PTHR43245:SF58">
    <property type="entry name" value="BLL5923 PROTEIN"/>
    <property type="match status" value="1"/>
</dbReference>
<accession>A0ABT7UHS9</accession>
<dbReference type="Pfam" id="PF01370">
    <property type="entry name" value="Epimerase"/>
    <property type="match status" value="1"/>
</dbReference>
<proteinExistence type="predicted"/>
<sequence length="303" mass="35031">MKVLVIGGSYFLGRVLTMSLSKQWDMTLVNRGHYSMKDYGVLEYILDRHDLDAWQKLPKEDYDAVIDLCAYQKGDIQTVIQSFPGQIRHYILISTVDVYQRQTGLDKDEQHPLETRQFEGETGAYILGKIQLEQELQSLSKEHHIPYTILRPGNIYGPFNYAPRESVLIERAVKGWPLFSIKDAQCTFQLVYVKDVVSAIEKAVEKKAYNTIYNVINDEQVTYSIMNEILKTCQPDVSIEEHSLVEAIEQQYPLPYPVFQEEMESYNGQKIVQELGLSYTPLKVGLSKTYQAFYPVFSQNEKR</sequence>
<organism evidence="2 3">
    <name type="scientific">Massilimicrobiota timonensis</name>
    <dbReference type="NCBI Taxonomy" id="1776392"/>
    <lineage>
        <taxon>Bacteria</taxon>
        <taxon>Bacillati</taxon>
        <taxon>Bacillota</taxon>
        <taxon>Erysipelotrichia</taxon>
        <taxon>Erysipelotrichales</taxon>
        <taxon>Erysipelotrichaceae</taxon>
        <taxon>Massilimicrobiota</taxon>
    </lineage>
</organism>
<reference evidence="2 3" key="2">
    <citation type="submission" date="2023-06" db="EMBL/GenBank/DDBJ databases">
        <authorList>
            <person name="Zeman M."/>
            <person name="Kubasova T."/>
            <person name="Jahodarova E."/>
            <person name="Nykrynova M."/>
            <person name="Rychlik I."/>
        </authorList>
    </citation>
    <scope>NUCLEOTIDE SEQUENCE [LARGE SCALE GENOMIC DNA]</scope>
    <source>
        <strain evidence="2 3">ET341</strain>
    </source>
</reference>
<dbReference type="Gene3D" id="3.40.50.720">
    <property type="entry name" value="NAD(P)-binding Rossmann-like Domain"/>
    <property type="match status" value="1"/>
</dbReference>
<dbReference type="InterPro" id="IPR001509">
    <property type="entry name" value="Epimerase_deHydtase"/>
</dbReference>
<feature type="domain" description="NAD-dependent epimerase/dehydratase" evidence="1">
    <location>
        <begin position="87"/>
        <end position="215"/>
    </location>
</feature>
<gene>
    <name evidence="2" type="ORF">QUV98_05185</name>
</gene>
<dbReference type="RefSeq" id="WP_289527562.1">
    <property type="nucleotide sequence ID" value="NZ_JAUDCK010000013.1"/>
</dbReference>
<comment type="caution">
    <text evidence="2">The sequence shown here is derived from an EMBL/GenBank/DDBJ whole genome shotgun (WGS) entry which is preliminary data.</text>
</comment>
<reference evidence="3" key="1">
    <citation type="submission" date="2023-06" db="EMBL/GenBank/DDBJ databases">
        <title>Identification and characterization of horizontal gene transfer across gut microbiota members of farm animals based on homology search.</title>
        <authorList>
            <person name="Zeman M."/>
            <person name="Kubasova T."/>
            <person name="Jahodarova E."/>
            <person name="Nykrynova M."/>
            <person name="Rychlik I."/>
        </authorList>
    </citation>
    <scope>NUCLEOTIDE SEQUENCE [LARGE SCALE GENOMIC DNA]</scope>
    <source>
        <strain evidence="3">ET341</strain>
    </source>
</reference>
<dbReference type="SUPFAM" id="SSF51735">
    <property type="entry name" value="NAD(P)-binding Rossmann-fold domains"/>
    <property type="match status" value="1"/>
</dbReference>
<protein>
    <submittedName>
        <fullName evidence="2">NAD-dependent epimerase/dehydratase family protein</fullName>
    </submittedName>
</protein>
<keyword evidence="3" id="KW-1185">Reference proteome</keyword>
<dbReference type="Proteomes" id="UP001529275">
    <property type="component" value="Unassembled WGS sequence"/>
</dbReference>
<dbReference type="InterPro" id="IPR050177">
    <property type="entry name" value="Lipid_A_modif_metabolic_enz"/>
</dbReference>
<dbReference type="InterPro" id="IPR036291">
    <property type="entry name" value="NAD(P)-bd_dom_sf"/>
</dbReference>
<evidence type="ECO:0000313" key="3">
    <source>
        <dbReference type="Proteomes" id="UP001529275"/>
    </source>
</evidence>
<name>A0ABT7UHS9_9FIRM</name>